<sequence length="614" mass="66984">MSSSSSSSSRSSMQTFSDAFKKAKLPAGYGLLAPADSPTRTLVDISTVLGYDREPWRALFLLAIWYPILFDPPSTERLSPKYQAILFSMVASALDNYMRWWMHPSYAEPIPVLALKMHLLRFFKGNVIFRRSLQDFSAANGCYHKDVYEEALADLEVKKVHMDRFLRQQTLLAVEPLKEPLPTGEECPAFVDPPVLPTYFFDIPKENTGLAYPSSRTFPSLIKPEDIPIRFQWIWYVKQDVLETTFGLKLPEGLSMRATSPSPSVDEDIDMEAQDVDYLAKLFGPKFAADVQSSSNSPKAKASTAAGSSSVLPVKSILKRKVPDSPSETTAALKKVRQIKLGPVSPVTAGSYTRRRPSPSSRKPSSVQKPRQVQQGKQKPSPGVHIPEREKLIDDEALESDTPQSPVMMPSPLPPEDPMSSEESSEEGSDSGSESSDSSDSSASSAKSKAGPSAKKTPVRRNKNLVHSEDEEDSDSQPLAPPPAPPVASSSRKPAAATSAKTAPFPLVSPHAGPSASMTPAVKPKSFLSFSRGRASISAPPPKKEDPRGPPSSLTKSLFDRQEQRQPRKVAYELGLSEGRPEVQALKEEVSTSPGVQKAVEGIGRHLTSETELV</sequence>
<proteinExistence type="predicted"/>
<dbReference type="Proteomes" id="UP000297245">
    <property type="component" value="Unassembled WGS sequence"/>
</dbReference>
<feature type="compositionally biased region" description="Low complexity" evidence="1">
    <location>
        <begin position="430"/>
        <end position="456"/>
    </location>
</feature>
<feature type="compositionally biased region" description="Basic and acidic residues" evidence="1">
    <location>
        <begin position="603"/>
        <end position="614"/>
    </location>
</feature>
<evidence type="ECO:0000313" key="2">
    <source>
        <dbReference type="EMBL" id="THU80371.1"/>
    </source>
</evidence>
<feature type="compositionally biased region" description="Low complexity" evidence="1">
    <location>
        <begin position="358"/>
        <end position="371"/>
    </location>
</feature>
<reference evidence="2 3" key="1">
    <citation type="journal article" date="2019" name="Nat. Ecol. Evol.">
        <title>Megaphylogeny resolves global patterns of mushroom evolution.</title>
        <authorList>
            <person name="Varga T."/>
            <person name="Krizsan K."/>
            <person name="Foldi C."/>
            <person name="Dima B."/>
            <person name="Sanchez-Garcia M."/>
            <person name="Sanchez-Ramirez S."/>
            <person name="Szollosi G.J."/>
            <person name="Szarkandi J.G."/>
            <person name="Papp V."/>
            <person name="Albert L."/>
            <person name="Andreopoulos W."/>
            <person name="Angelini C."/>
            <person name="Antonin V."/>
            <person name="Barry K.W."/>
            <person name="Bougher N.L."/>
            <person name="Buchanan P."/>
            <person name="Buyck B."/>
            <person name="Bense V."/>
            <person name="Catcheside P."/>
            <person name="Chovatia M."/>
            <person name="Cooper J."/>
            <person name="Damon W."/>
            <person name="Desjardin D."/>
            <person name="Finy P."/>
            <person name="Geml J."/>
            <person name="Haridas S."/>
            <person name="Hughes K."/>
            <person name="Justo A."/>
            <person name="Karasinski D."/>
            <person name="Kautmanova I."/>
            <person name="Kiss B."/>
            <person name="Kocsube S."/>
            <person name="Kotiranta H."/>
            <person name="LaButti K.M."/>
            <person name="Lechner B.E."/>
            <person name="Liimatainen K."/>
            <person name="Lipzen A."/>
            <person name="Lukacs Z."/>
            <person name="Mihaltcheva S."/>
            <person name="Morgado L.N."/>
            <person name="Niskanen T."/>
            <person name="Noordeloos M.E."/>
            <person name="Ohm R.A."/>
            <person name="Ortiz-Santana B."/>
            <person name="Ovrebo C."/>
            <person name="Racz N."/>
            <person name="Riley R."/>
            <person name="Savchenko A."/>
            <person name="Shiryaev A."/>
            <person name="Soop K."/>
            <person name="Spirin V."/>
            <person name="Szebenyi C."/>
            <person name="Tomsovsky M."/>
            <person name="Tulloss R.E."/>
            <person name="Uehling J."/>
            <person name="Grigoriev I.V."/>
            <person name="Vagvolgyi C."/>
            <person name="Papp T."/>
            <person name="Martin F.M."/>
            <person name="Miettinen O."/>
            <person name="Hibbett D.S."/>
            <person name="Nagy L.G."/>
        </authorList>
    </citation>
    <scope>NUCLEOTIDE SEQUENCE [LARGE SCALE GENOMIC DNA]</scope>
    <source>
        <strain evidence="2 3">CBS 962.96</strain>
    </source>
</reference>
<feature type="region of interest" description="Disordered" evidence="1">
    <location>
        <begin position="588"/>
        <end position="614"/>
    </location>
</feature>
<protein>
    <submittedName>
        <fullName evidence="2">Uncharacterized protein</fullName>
    </submittedName>
</protein>
<dbReference type="AlphaFoldDB" id="A0A4S8KX23"/>
<gene>
    <name evidence="2" type="ORF">K435DRAFT_809940</name>
</gene>
<accession>A0A4S8KX23</accession>
<feature type="compositionally biased region" description="Acidic residues" evidence="1">
    <location>
        <begin position="419"/>
        <end position="429"/>
    </location>
</feature>
<evidence type="ECO:0000256" key="1">
    <source>
        <dbReference type="SAM" id="MobiDB-lite"/>
    </source>
</evidence>
<feature type="compositionally biased region" description="Low complexity" evidence="1">
    <location>
        <begin position="487"/>
        <end position="504"/>
    </location>
</feature>
<evidence type="ECO:0000313" key="3">
    <source>
        <dbReference type="Proteomes" id="UP000297245"/>
    </source>
</evidence>
<keyword evidence="3" id="KW-1185">Reference proteome</keyword>
<name>A0A4S8KX23_DENBC</name>
<organism evidence="2 3">
    <name type="scientific">Dendrothele bispora (strain CBS 962.96)</name>
    <dbReference type="NCBI Taxonomy" id="1314807"/>
    <lineage>
        <taxon>Eukaryota</taxon>
        <taxon>Fungi</taxon>
        <taxon>Dikarya</taxon>
        <taxon>Basidiomycota</taxon>
        <taxon>Agaricomycotina</taxon>
        <taxon>Agaricomycetes</taxon>
        <taxon>Agaricomycetidae</taxon>
        <taxon>Agaricales</taxon>
        <taxon>Agaricales incertae sedis</taxon>
        <taxon>Dendrothele</taxon>
    </lineage>
</organism>
<feature type="region of interest" description="Disordered" evidence="1">
    <location>
        <begin position="342"/>
        <end position="576"/>
    </location>
</feature>
<dbReference type="EMBL" id="ML179911">
    <property type="protein sequence ID" value="THU80371.1"/>
    <property type="molecule type" value="Genomic_DNA"/>
</dbReference>